<dbReference type="Proteomes" id="UP000735302">
    <property type="component" value="Unassembled WGS sequence"/>
</dbReference>
<evidence type="ECO:0000313" key="2">
    <source>
        <dbReference type="EMBL" id="GFO22483.1"/>
    </source>
</evidence>
<dbReference type="AlphaFoldDB" id="A0AAV4BUK0"/>
<feature type="region of interest" description="Disordered" evidence="1">
    <location>
        <begin position="142"/>
        <end position="190"/>
    </location>
</feature>
<protein>
    <submittedName>
        <fullName evidence="2">Uncharacterized protein</fullName>
    </submittedName>
</protein>
<keyword evidence="3" id="KW-1185">Reference proteome</keyword>
<sequence>MLIAAKYDNVTGMDKTFHRIAYNSRVDLWENTTKLREMDRDKRYNDVAIEDFIDLDDTSSHQLKGFQSKHKGYSFDKIDQIIELEPTSSPPTPSLRYPSSSPSSSSAFSSSSPFSRSTTAVQSTKVNDVIFDDEDIFISGSGSGSGSGDFHPGSLEDSFINNGRLTPTTKSSPMPSTAETSTSFTTDGKMPRELPVVDEMTGKDSIIVDQTFIDNDVDDESDDLFVEDADILYDVPDDPKPSISNNISPATWEPWSSWIGTSTKVRVRSCLADGRAVTDVACDGIKLQYKSCSMHGGRLRCSKPKNVTTFGVEDCNGSYRKIPQDNFMKAPPPPPRVPDAPPPMELRPNPDECLYSLYDNFRQKFVFSRWNLTTVITKSKVKRWCDKKSGQYLVMTTPIEHCRQYYKDLCKVSTS</sequence>
<reference evidence="2 3" key="1">
    <citation type="journal article" date="2021" name="Elife">
        <title>Chloroplast acquisition without the gene transfer in kleptoplastic sea slugs, Plakobranchus ocellatus.</title>
        <authorList>
            <person name="Maeda T."/>
            <person name="Takahashi S."/>
            <person name="Yoshida T."/>
            <person name="Shimamura S."/>
            <person name="Takaki Y."/>
            <person name="Nagai Y."/>
            <person name="Toyoda A."/>
            <person name="Suzuki Y."/>
            <person name="Arimoto A."/>
            <person name="Ishii H."/>
            <person name="Satoh N."/>
            <person name="Nishiyama T."/>
            <person name="Hasebe M."/>
            <person name="Maruyama T."/>
            <person name="Minagawa J."/>
            <person name="Obokata J."/>
            <person name="Shigenobu S."/>
        </authorList>
    </citation>
    <scope>NUCLEOTIDE SEQUENCE [LARGE SCALE GENOMIC DNA]</scope>
</reference>
<gene>
    <name evidence="2" type="ORF">PoB_004898800</name>
</gene>
<evidence type="ECO:0000256" key="1">
    <source>
        <dbReference type="SAM" id="MobiDB-lite"/>
    </source>
</evidence>
<feature type="region of interest" description="Disordered" evidence="1">
    <location>
        <begin position="85"/>
        <end position="119"/>
    </location>
</feature>
<name>A0AAV4BUK0_9GAST</name>
<proteinExistence type="predicted"/>
<comment type="caution">
    <text evidence="2">The sequence shown here is derived from an EMBL/GenBank/DDBJ whole genome shotgun (WGS) entry which is preliminary data.</text>
</comment>
<feature type="compositionally biased region" description="Low complexity" evidence="1">
    <location>
        <begin position="166"/>
        <end position="177"/>
    </location>
</feature>
<feature type="compositionally biased region" description="Low complexity" evidence="1">
    <location>
        <begin position="94"/>
        <end position="119"/>
    </location>
</feature>
<organism evidence="2 3">
    <name type="scientific">Plakobranchus ocellatus</name>
    <dbReference type="NCBI Taxonomy" id="259542"/>
    <lineage>
        <taxon>Eukaryota</taxon>
        <taxon>Metazoa</taxon>
        <taxon>Spiralia</taxon>
        <taxon>Lophotrochozoa</taxon>
        <taxon>Mollusca</taxon>
        <taxon>Gastropoda</taxon>
        <taxon>Heterobranchia</taxon>
        <taxon>Euthyneura</taxon>
        <taxon>Panpulmonata</taxon>
        <taxon>Sacoglossa</taxon>
        <taxon>Placobranchoidea</taxon>
        <taxon>Plakobranchidae</taxon>
        <taxon>Plakobranchus</taxon>
    </lineage>
</organism>
<evidence type="ECO:0000313" key="3">
    <source>
        <dbReference type="Proteomes" id="UP000735302"/>
    </source>
</evidence>
<accession>A0AAV4BUK0</accession>
<dbReference type="EMBL" id="BLXT01005393">
    <property type="protein sequence ID" value="GFO22483.1"/>
    <property type="molecule type" value="Genomic_DNA"/>
</dbReference>